<evidence type="ECO:0000259" key="2">
    <source>
        <dbReference type="Pfam" id="PF00148"/>
    </source>
</evidence>
<comment type="caution">
    <text evidence="3">The sequence shown here is derived from an EMBL/GenBank/DDBJ whole genome shotgun (WGS) entry which is preliminary data.</text>
</comment>
<dbReference type="EMBL" id="AGWJ02000024">
    <property type="protein sequence ID" value="EHO79998.2"/>
    <property type="molecule type" value="Genomic_DNA"/>
</dbReference>
<dbReference type="PROSITE" id="PS00090">
    <property type="entry name" value="NITROGENASE_1_2"/>
    <property type="match status" value="1"/>
</dbReference>
<dbReference type="Proteomes" id="UP000003233">
    <property type="component" value="Unassembled WGS sequence"/>
</dbReference>
<dbReference type="AlphaFoldDB" id="H1PV21"/>
<sequence>MNGIKMAEKLKKLRDVKKIKDVEPLSNALFPGYHCPLMGAMLTIKEIEDAIMMVIGPDECTYYTKMATSRMRGVGMTGAVGASGGLEGNIVSLVLDGHDVTFGCKEKLEEAFEELVEEYQPKTVFLVTTCVVEVIGDDIDSLAEIFEERYNFPVKVVHAENFKTDDHLPGIQDTMTVCVDLMEEQECNGSVNVLGQRLGDFNRSELYRILKEAEAPKGLQLPGHCTLEQIKTAPSAKVNIIVHPIGLPLAKKMKKKFGTPYIMFERMSAPDNIYNSYKELFQLLEKPLPEEVEMLYRTAKEKEKEVKNSIEKLKYFSGNTALSTYEFHSYLIELGLDPILIQTSDIPSEDNPHLKIILEKADPFVTRAANIGPLKYLYSVLKPDLSIGAGNSAEMRKYGVVPTVLTNAYNILGFEVNSMVLETISKANEDVKYLKGGVKNEFM</sequence>
<evidence type="ECO:0000256" key="1">
    <source>
        <dbReference type="ARBA" id="ARBA00023231"/>
    </source>
</evidence>
<gene>
    <name evidence="3" type="ORF">HMPREF0402_02264</name>
</gene>
<dbReference type="HOGENOM" id="CLU_051833_0_0_0"/>
<reference evidence="3 4" key="1">
    <citation type="submission" date="2012-07" db="EMBL/GenBank/DDBJ databases">
        <title>The Genome Sequence of Fusobacterium ulcerans 12_1B.</title>
        <authorList>
            <consortium name="The Broad Institute Genome Sequencing Platform"/>
            <person name="Earl A."/>
            <person name="Ward D."/>
            <person name="Feldgarden M."/>
            <person name="Gevers D."/>
            <person name="Strauss J."/>
            <person name="Ambrose C.E."/>
            <person name="Allen-Vercoe E."/>
            <person name="Walker B."/>
            <person name="Young S.K."/>
            <person name="Zeng Q."/>
            <person name="Gargeya S."/>
            <person name="Fitzgerald M."/>
            <person name="Haas B."/>
            <person name="Abouelleil A."/>
            <person name="Alvarado L."/>
            <person name="Arachchi H.M."/>
            <person name="Berlin A.M."/>
            <person name="Chapman S.B."/>
            <person name="Goldberg J."/>
            <person name="Griggs A."/>
            <person name="Gujja S."/>
            <person name="Hansen M."/>
            <person name="Howarth C."/>
            <person name="Imamovic A."/>
            <person name="Larimer J."/>
            <person name="McCowen C."/>
            <person name="Montmayeur A."/>
            <person name="Murphy C."/>
            <person name="Neiman D."/>
            <person name="Pearson M."/>
            <person name="Priest M."/>
            <person name="Roberts A."/>
            <person name="Saif S."/>
            <person name="Shea T."/>
            <person name="Sisk P."/>
            <person name="Sykes S."/>
            <person name="Wortman J."/>
            <person name="Nusbaum C."/>
            <person name="Birren B."/>
        </authorList>
    </citation>
    <scope>NUCLEOTIDE SEQUENCE [LARGE SCALE GENOMIC DNA]</scope>
    <source>
        <strain evidence="3 4">12_1B</strain>
    </source>
</reference>
<organism evidence="3 4">
    <name type="scientific">Fusobacterium ulcerans 12-1B</name>
    <dbReference type="NCBI Taxonomy" id="457404"/>
    <lineage>
        <taxon>Bacteria</taxon>
        <taxon>Fusobacteriati</taxon>
        <taxon>Fusobacteriota</taxon>
        <taxon>Fusobacteriia</taxon>
        <taxon>Fusobacteriales</taxon>
        <taxon>Fusobacteriaceae</taxon>
        <taxon>Fusobacterium</taxon>
    </lineage>
</organism>
<dbReference type="SUPFAM" id="SSF53807">
    <property type="entry name" value="Helical backbone' metal receptor"/>
    <property type="match status" value="1"/>
</dbReference>
<feature type="domain" description="Nitrogenase/oxidoreductase component 1" evidence="2">
    <location>
        <begin position="35"/>
        <end position="397"/>
    </location>
</feature>
<dbReference type="Gene3D" id="3.40.50.1980">
    <property type="entry name" value="Nitrogenase molybdenum iron protein domain"/>
    <property type="match status" value="1"/>
</dbReference>
<name>H1PV21_9FUSO</name>
<dbReference type="Pfam" id="PF00148">
    <property type="entry name" value="Oxidored_nitro"/>
    <property type="match status" value="1"/>
</dbReference>
<dbReference type="PANTHER" id="PTHR42956">
    <property type="entry name" value="NITROGENASE IRON-MOLYBDENUM COFACTOR BIOSYNTHESIS PROTEIN NIFE"/>
    <property type="match status" value="1"/>
</dbReference>
<evidence type="ECO:0000313" key="3">
    <source>
        <dbReference type="EMBL" id="EHO79998.2"/>
    </source>
</evidence>
<proteinExistence type="predicted"/>
<protein>
    <recommendedName>
        <fullName evidence="2">Nitrogenase/oxidoreductase component 1 domain-containing protein</fullName>
    </recommendedName>
</protein>
<keyword evidence="4" id="KW-1185">Reference proteome</keyword>
<evidence type="ECO:0000313" key="4">
    <source>
        <dbReference type="Proteomes" id="UP000003233"/>
    </source>
</evidence>
<dbReference type="GO" id="GO:0016163">
    <property type="term" value="F:nitrogenase activity"/>
    <property type="evidence" value="ECO:0007669"/>
    <property type="project" value="InterPro"/>
</dbReference>
<keyword evidence="1" id="KW-0535">Nitrogen fixation</keyword>
<dbReference type="Gene3D" id="3.40.50.12380">
    <property type="entry name" value="Nitrogenase MoFe cofactor biosynthesis protein NifE, C-terminal"/>
    <property type="match status" value="1"/>
</dbReference>
<dbReference type="RefSeq" id="WP_016361901.1">
    <property type="nucleotide sequence ID" value="NZ_KE161009.1"/>
</dbReference>
<dbReference type="InterPro" id="IPR000318">
    <property type="entry name" value="Nase_comp1_CS"/>
</dbReference>
<dbReference type="InterPro" id="IPR049939">
    <property type="entry name" value="NifE-like"/>
</dbReference>
<accession>H1PV21</accession>
<dbReference type="PATRIC" id="fig|457404.5.peg.2872"/>
<dbReference type="PANTHER" id="PTHR42956:SF1">
    <property type="entry name" value="NITROGENASE IRON-MOLYBDENUM COFACTOR BIOSYNTHESIS PROTEIN NIFE"/>
    <property type="match status" value="1"/>
</dbReference>
<dbReference type="InterPro" id="IPR000510">
    <property type="entry name" value="Nase/OxRdtase_comp1"/>
</dbReference>